<keyword evidence="1" id="KW-0175">Coiled coil</keyword>
<keyword evidence="4" id="KW-1185">Reference proteome</keyword>
<gene>
    <name evidence="3" type="ORF">BP01DRAFT_355576</name>
</gene>
<organism evidence="3 4">
    <name type="scientific">Aspergillus saccharolyticus JOP 1030-1</name>
    <dbReference type="NCBI Taxonomy" id="1450539"/>
    <lineage>
        <taxon>Eukaryota</taxon>
        <taxon>Fungi</taxon>
        <taxon>Dikarya</taxon>
        <taxon>Ascomycota</taxon>
        <taxon>Pezizomycotina</taxon>
        <taxon>Eurotiomycetes</taxon>
        <taxon>Eurotiomycetidae</taxon>
        <taxon>Eurotiales</taxon>
        <taxon>Aspergillaceae</taxon>
        <taxon>Aspergillus</taxon>
        <taxon>Aspergillus subgen. Circumdati</taxon>
    </lineage>
</organism>
<protein>
    <submittedName>
        <fullName evidence="3">Uncharacterized protein</fullName>
    </submittedName>
</protein>
<dbReference type="OrthoDB" id="4448499at2759"/>
<sequence length="143" mass="16123">MSEQLPYTDEDIIQFLQSLDDLPSNESMPLLGYDVDPSYLSMNEYTQSSLSFFPSLPSLAESQTSTPEGVEHEIPSDGLQMEDVKDFVNRLESEVNSLKSMVAELRSYLTSLRPWILEVTEALEKLGEPPASATESEFRMFES</sequence>
<evidence type="ECO:0000256" key="1">
    <source>
        <dbReference type="SAM" id="Coils"/>
    </source>
</evidence>
<dbReference type="GeneID" id="37075956"/>
<dbReference type="Proteomes" id="UP000248349">
    <property type="component" value="Unassembled WGS sequence"/>
</dbReference>
<feature type="coiled-coil region" evidence="1">
    <location>
        <begin position="81"/>
        <end position="108"/>
    </location>
</feature>
<dbReference type="RefSeq" id="XP_025432556.1">
    <property type="nucleotide sequence ID" value="XM_025574728.1"/>
</dbReference>
<proteinExistence type="predicted"/>
<reference evidence="3 4" key="1">
    <citation type="submission" date="2016-12" db="EMBL/GenBank/DDBJ databases">
        <title>The genomes of Aspergillus section Nigri reveals drivers in fungal speciation.</title>
        <authorList>
            <consortium name="DOE Joint Genome Institute"/>
            <person name="Vesth T.C."/>
            <person name="Nybo J."/>
            <person name="Theobald S."/>
            <person name="Brandl J."/>
            <person name="Frisvad J.C."/>
            <person name="Nielsen K.F."/>
            <person name="Lyhne E.K."/>
            <person name="Kogle M.E."/>
            <person name="Kuo A."/>
            <person name="Riley R."/>
            <person name="Clum A."/>
            <person name="Nolan M."/>
            <person name="Lipzen A."/>
            <person name="Salamov A."/>
            <person name="Henrissat B."/>
            <person name="Wiebenga A."/>
            <person name="De Vries R.P."/>
            <person name="Grigoriev I.V."/>
            <person name="Mortensen U.H."/>
            <person name="Andersen M.R."/>
            <person name="Baker S.E."/>
        </authorList>
    </citation>
    <scope>NUCLEOTIDE SEQUENCE [LARGE SCALE GENOMIC DNA]</scope>
    <source>
        <strain evidence="3 4">JOP 1030-1</strain>
    </source>
</reference>
<evidence type="ECO:0000313" key="3">
    <source>
        <dbReference type="EMBL" id="PYH46574.1"/>
    </source>
</evidence>
<accession>A0A318ZJL5</accession>
<feature type="region of interest" description="Disordered" evidence="2">
    <location>
        <begin position="59"/>
        <end position="78"/>
    </location>
</feature>
<dbReference type="EMBL" id="KZ821227">
    <property type="protein sequence ID" value="PYH46574.1"/>
    <property type="molecule type" value="Genomic_DNA"/>
</dbReference>
<name>A0A318ZJL5_9EURO</name>
<evidence type="ECO:0000256" key="2">
    <source>
        <dbReference type="SAM" id="MobiDB-lite"/>
    </source>
</evidence>
<dbReference type="AlphaFoldDB" id="A0A318ZJL5"/>
<evidence type="ECO:0000313" key="4">
    <source>
        <dbReference type="Proteomes" id="UP000248349"/>
    </source>
</evidence>